<dbReference type="EMBL" id="BQNB010015675">
    <property type="protein sequence ID" value="GJT42784.1"/>
    <property type="molecule type" value="Genomic_DNA"/>
</dbReference>
<organism evidence="1 2">
    <name type="scientific">Tanacetum coccineum</name>
    <dbReference type="NCBI Taxonomy" id="301880"/>
    <lineage>
        <taxon>Eukaryota</taxon>
        <taxon>Viridiplantae</taxon>
        <taxon>Streptophyta</taxon>
        <taxon>Embryophyta</taxon>
        <taxon>Tracheophyta</taxon>
        <taxon>Spermatophyta</taxon>
        <taxon>Magnoliopsida</taxon>
        <taxon>eudicotyledons</taxon>
        <taxon>Gunneridae</taxon>
        <taxon>Pentapetalae</taxon>
        <taxon>asterids</taxon>
        <taxon>campanulids</taxon>
        <taxon>Asterales</taxon>
        <taxon>Asteraceae</taxon>
        <taxon>Asteroideae</taxon>
        <taxon>Anthemideae</taxon>
        <taxon>Anthemidinae</taxon>
        <taxon>Tanacetum</taxon>
    </lineage>
</organism>
<reference evidence="1" key="1">
    <citation type="journal article" date="2022" name="Int. J. Mol. Sci.">
        <title>Draft Genome of Tanacetum Coccineum: Genomic Comparison of Closely Related Tanacetum-Family Plants.</title>
        <authorList>
            <person name="Yamashiro T."/>
            <person name="Shiraishi A."/>
            <person name="Nakayama K."/>
            <person name="Satake H."/>
        </authorList>
    </citation>
    <scope>NUCLEOTIDE SEQUENCE</scope>
</reference>
<comment type="caution">
    <text evidence="1">The sequence shown here is derived from an EMBL/GenBank/DDBJ whole genome shotgun (WGS) entry which is preliminary data.</text>
</comment>
<name>A0ABQ5DV79_9ASTR</name>
<gene>
    <name evidence="1" type="ORF">Tco_0951499</name>
</gene>
<evidence type="ECO:0000313" key="1">
    <source>
        <dbReference type="EMBL" id="GJT42784.1"/>
    </source>
</evidence>
<sequence>MVVEDCASYISGTVPRFIAEAKGLCGGRQSIPNGQSNVNTCNYETQLGYNSSLSSEELKYYDSIALSGRSLDRAQHISATTSFLRVSPCAISHPSQGELFCPRSLVSYKNGLPKITHYDVNGGRANTISTHATLRAEQTPAEIVMQQRTRGAFASGHSAETLCAVEALPQRMLTLLRCHAHALVLVGIFVREHQERSGLATCCAQTESLIRESTIERTSMLRLTHSLVIEETLGRAAVDSGTCDSIRGGKSRGDLEWGTWDVACGLACYDGCTGGLYSMSRSIWTLIDHILMSILDYIAKFKFGRQEPVHGSDDSDSDNAVDNMGFDIFYDYIEMLVRYKSLMNCQVMGLVVAIYIFVCIRVACVDLDWDTKWGLLTLFMGDQIEVMDVEVETEGRARGLAL</sequence>
<dbReference type="Proteomes" id="UP001151760">
    <property type="component" value="Unassembled WGS sequence"/>
</dbReference>
<evidence type="ECO:0000313" key="2">
    <source>
        <dbReference type="Proteomes" id="UP001151760"/>
    </source>
</evidence>
<protein>
    <submittedName>
        <fullName evidence="1">Uncharacterized protein</fullName>
    </submittedName>
</protein>
<reference evidence="1" key="2">
    <citation type="submission" date="2022-01" db="EMBL/GenBank/DDBJ databases">
        <authorList>
            <person name="Yamashiro T."/>
            <person name="Shiraishi A."/>
            <person name="Satake H."/>
            <person name="Nakayama K."/>
        </authorList>
    </citation>
    <scope>NUCLEOTIDE SEQUENCE</scope>
</reference>
<keyword evidence="2" id="KW-1185">Reference proteome</keyword>
<accession>A0ABQ5DV79</accession>
<proteinExistence type="predicted"/>